<dbReference type="InterPro" id="IPR039422">
    <property type="entry name" value="MarR/SlyA-like"/>
</dbReference>
<dbReference type="PANTHER" id="PTHR33164">
    <property type="entry name" value="TRANSCRIPTIONAL REGULATOR, MARR FAMILY"/>
    <property type="match status" value="1"/>
</dbReference>
<dbReference type="RefSeq" id="WP_284372088.1">
    <property type="nucleotide sequence ID" value="NZ_BSNL01000001.1"/>
</dbReference>
<reference evidence="5" key="2">
    <citation type="submission" date="2023-01" db="EMBL/GenBank/DDBJ databases">
        <title>Draft genome sequence of Sulfitobacter pacificus strain NBRC 109915.</title>
        <authorList>
            <person name="Sun Q."/>
            <person name="Mori K."/>
        </authorList>
    </citation>
    <scope>NUCLEOTIDE SEQUENCE</scope>
    <source>
        <strain evidence="5">NBRC 109915</strain>
    </source>
</reference>
<dbReference type="EMBL" id="BSNL01000001">
    <property type="protein sequence ID" value="GLQ26683.1"/>
    <property type="molecule type" value="Genomic_DNA"/>
</dbReference>
<dbReference type="SUPFAM" id="SSF46785">
    <property type="entry name" value="Winged helix' DNA-binding domain"/>
    <property type="match status" value="1"/>
</dbReference>
<dbReference type="Proteomes" id="UP001161388">
    <property type="component" value="Unassembled WGS sequence"/>
</dbReference>
<evidence type="ECO:0000256" key="3">
    <source>
        <dbReference type="ARBA" id="ARBA00023163"/>
    </source>
</evidence>
<dbReference type="InterPro" id="IPR036390">
    <property type="entry name" value="WH_DNA-bd_sf"/>
</dbReference>
<evidence type="ECO:0000256" key="2">
    <source>
        <dbReference type="ARBA" id="ARBA00023125"/>
    </source>
</evidence>
<reference evidence="5" key="1">
    <citation type="journal article" date="2014" name="Int. J. Syst. Evol. Microbiol.">
        <title>Complete genome of a new Firmicutes species belonging to the dominant human colonic microbiota ('Ruminococcus bicirculans') reveals two chromosomes and a selective capacity to utilize plant glucans.</title>
        <authorList>
            <consortium name="NISC Comparative Sequencing Program"/>
            <person name="Wegmann U."/>
            <person name="Louis P."/>
            <person name="Goesmann A."/>
            <person name="Henrissat B."/>
            <person name="Duncan S.H."/>
            <person name="Flint H.J."/>
        </authorList>
    </citation>
    <scope>NUCLEOTIDE SEQUENCE</scope>
    <source>
        <strain evidence="5">NBRC 109915</strain>
    </source>
</reference>
<evidence type="ECO:0000259" key="4">
    <source>
        <dbReference type="PROSITE" id="PS50995"/>
    </source>
</evidence>
<keyword evidence="2" id="KW-0238">DNA-binding</keyword>
<dbReference type="SMART" id="SM00347">
    <property type="entry name" value="HTH_MARR"/>
    <property type="match status" value="1"/>
</dbReference>
<evidence type="ECO:0000256" key="1">
    <source>
        <dbReference type="ARBA" id="ARBA00023015"/>
    </source>
</evidence>
<proteinExistence type="predicted"/>
<dbReference type="PANTHER" id="PTHR33164:SF64">
    <property type="entry name" value="TRANSCRIPTIONAL REGULATOR SLYA"/>
    <property type="match status" value="1"/>
</dbReference>
<sequence length="140" mass="15836">MSKSNPVQSYLSYSLATAHRKVHGSLSRRLKEFNVQVEAWRVMEILESGTDMTMGDLAEAVLMNPPTLTKLVDRMVSDGIVHRRMASIDQRQVNLVLTDLGQKRVGQIREQARLEDDEILDKIGVENADLLHRILGELVK</sequence>
<evidence type="ECO:0000313" key="6">
    <source>
        <dbReference type="Proteomes" id="UP001161388"/>
    </source>
</evidence>
<name>A0ABQ5VHV2_9RHOB</name>
<dbReference type="Pfam" id="PF01047">
    <property type="entry name" value="MarR"/>
    <property type="match status" value="1"/>
</dbReference>
<organism evidence="5 6">
    <name type="scientific">Sulfitobacter pacificus</name>
    <dbReference type="NCBI Taxonomy" id="1499314"/>
    <lineage>
        <taxon>Bacteria</taxon>
        <taxon>Pseudomonadati</taxon>
        <taxon>Pseudomonadota</taxon>
        <taxon>Alphaproteobacteria</taxon>
        <taxon>Rhodobacterales</taxon>
        <taxon>Roseobacteraceae</taxon>
        <taxon>Sulfitobacter</taxon>
    </lineage>
</organism>
<keyword evidence="3" id="KW-0804">Transcription</keyword>
<dbReference type="InterPro" id="IPR036388">
    <property type="entry name" value="WH-like_DNA-bd_sf"/>
</dbReference>
<keyword evidence="1" id="KW-0805">Transcription regulation</keyword>
<dbReference type="PRINTS" id="PR00598">
    <property type="entry name" value="HTHMARR"/>
</dbReference>
<protein>
    <submittedName>
        <fullName evidence="5">Transcriptional regulator</fullName>
    </submittedName>
</protein>
<comment type="caution">
    <text evidence="5">The sequence shown here is derived from an EMBL/GenBank/DDBJ whole genome shotgun (WGS) entry which is preliminary data.</text>
</comment>
<dbReference type="Gene3D" id="1.10.10.10">
    <property type="entry name" value="Winged helix-like DNA-binding domain superfamily/Winged helix DNA-binding domain"/>
    <property type="match status" value="1"/>
</dbReference>
<dbReference type="PROSITE" id="PS50995">
    <property type="entry name" value="HTH_MARR_2"/>
    <property type="match status" value="1"/>
</dbReference>
<feature type="domain" description="HTH marR-type" evidence="4">
    <location>
        <begin position="8"/>
        <end position="140"/>
    </location>
</feature>
<gene>
    <name evidence="5" type="ORF">GCM10007927_14860</name>
</gene>
<dbReference type="InterPro" id="IPR000835">
    <property type="entry name" value="HTH_MarR-typ"/>
</dbReference>
<keyword evidence="6" id="KW-1185">Reference proteome</keyword>
<accession>A0ABQ5VHV2</accession>
<evidence type="ECO:0000313" key="5">
    <source>
        <dbReference type="EMBL" id="GLQ26683.1"/>
    </source>
</evidence>